<dbReference type="GO" id="GO:0008270">
    <property type="term" value="F:zinc ion binding"/>
    <property type="evidence" value="ECO:0007669"/>
    <property type="project" value="UniProtKB-KW"/>
</dbReference>
<feature type="compositionally biased region" description="Low complexity" evidence="15">
    <location>
        <begin position="200"/>
        <end position="212"/>
    </location>
</feature>
<dbReference type="EC" id="2.1.1.37" evidence="2"/>
<keyword evidence="9" id="KW-0862">Zinc</keyword>
<dbReference type="SMART" id="SM00293">
    <property type="entry name" value="PWWP"/>
    <property type="match status" value="1"/>
</dbReference>
<reference evidence="18" key="2">
    <citation type="submission" date="2025-09" db="UniProtKB">
        <authorList>
            <consortium name="Ensembl"/>
        </authorList>
    </citation>
    <scope>IDENTIFICATION</scope>
</reference>
<protein>
    <recommendedName>
        <fullName evidence="2">DNA (cytosine-5-)-methyltransferase</fullName>
        <ecNumber evidence="2">2.1.1.37</ecNumber>
    </recommendedName>
</protein>
<dbReference type="Gene3D" id="3.40.50.150">
    <property type="entry name" value="Vaccinia Virus protein VP39"/>
    <property type="match status" value="2"/>
</dbReference>
<dbReference type="SUPFAM" id="SSF63748">
    <property type="entry name" value="Tudor/PWWP/MBT"/>
    <property type="match status" value="1"/>
</dbReference>
<gene>
    <name evidence="18" type="primary">dnmt3ab</name>
</gene>
<evidence type="ECO:0000256" key="5">
    <source>
        <dbReference type="ARBA" id="ARBA00022679"/>
    </source>
</evidence>
<dbReference type="InterPro" id="IPR049554">
    <property type="entry name" value="DNMT3_ADD_PHD"/>
</dbReference>
<comment type="catalytic activity">
    <reaction evidence="12">
        <text>L-cysteinyl-[protein] + S-adenosyl-L-methionine = S-methyl-L-cysteinyl-[protein] + S-adenosyl-L-homocysteine + H(+)</text>
        <dbReference type="Rhea" id="RHEA:66544"/>
        <dbReference type="Rhea" id="RHEA-COMP:10131"/>
        <dbReference type="Rhea" id="RHEA-COMP:10132"/>
        <dbReference type="ChEBI" id="CHEBI:15378"/>
        <dbReference type="ChEBI" id="CHEBI:29950"/>
        <dbReference type="ChEBI" id="CHEBI:57856"/>
        <dbReference type="ChEBI" id="CHEBI:59789"/>
        <dbReference type="ChEBI" id="CHEBI:82612"/>
    </reaction>
    <physiologicalReaction direction="left-to-right" evidence="12">
        <dbReference type="Rhea" id="RHEA:66545"/>
    </physiologicalReaction>
</comment>
<dbReference type="InterPro" id="IPR001525">
    <property type="entry name" value="C5_MeTfrase"/>
</dbReference>
<dbReference type="Pfam" id="PF00145">
    <property type="entry name" value="DNA_methylase"/>
    <property type="match status" value="1"/>
</dbReference>
<evidence type="ECO:0000256" key="2">
    <source>
        <dbReference type="ARBA" id="ARBA00011975"/>
    </source>
</evidence>
<dbReference type="Gene3D" id="1.10.720.50">
    <property type="entry name" value="PWWP, helical domain"/>
    <property type="match status" value="1"/>
</dbReference>
<feature type="active site" evidence="14">
    <location>
        <position position="677"/>
    </location>
</feature>
<dbReference type="Gene3D" id="2.30.30.140">
    <property type="match status" value="1"/>
</dbReference>
<dbReference type="InterPro" id="IPR000313">
    <property type="entry name" value="PWWP_dom"/>
</dbReference>
<evidence type="ECO:0000256" key="15">
    <source>
        <dbReference type="SAM" id="MobiDB-lite"/>
    </source>
</evidence>
<dbReference type="AlphaFoldDB" id="A0A672PU14"/>
<dbReference type="Pfam" id="PF22855">
    <property type="entry name" value="DNM3A_N"/>
    <property type="match status" value="2"/>
</dbReference>
<evidence type="ECO:0000259" key="16">
    <source>
        <dbReference type="PROSITE" id="PS50812"/>
    </source>
</evidence>
<dbReference type="CDD" id="cd20154">
    <property type="entry name" value="PWWP_DNMT3A"/>
    <property type="match status" value="1"/>
</dbReference>
<dbReference type="InterPro" id="IPR025766">
    <property type="entry name" value="ADD"/>
</dbReference>
<keyword evidence="4 14" id="KW-0489">Methyltransferase</keyword>
<dbReference type="InParanoid" id="A0A672PU14"/>
<evidence type="ECO:0000256" key="4">
    <source>
        <dbReference type="ARBA" id="ARBA00022603"/>
    </source>
</evidence>
<dbReference type="Pfam" id="PF00855">
    <property type="entry name" value="PWWP"/>
    <property type="match status" value="1"/>
</dbReference>
<dbReference type="InterPro" id="IPR018117">
    <property type="entry name" value="C5_DNA_meth_AS"/>
</dbReference>
<keyword evidence="8" id="KW-0863">Zinc-finger</keyword>
<dbReference type="FunFam" id="2.30.30.140:FF:000006">
    <property type="entry name" value="DNA (Cytosine-5)-methyltransferase 3B isoform 3"/>
    <property type="match status" value="1"/>
</dbReference>
<feature type="compositionally biased region" description="Polar residues" evidence="15">
    <location>
        <begin position="226"/>
        <end position="235"/>
    </location>
</feature>
<sequence length="879" mass="99601">PNENPRTDTVVIDKMPSLCTPVRKVGRPGRKRKHLPVSILETELSTLNQTTKHPTSLGIRFIFIYPPDASLGSGKERVNRQTYVEHKEDEGGDSAKNEGARGRLRGGVGWEVSLRQRPMPRVTFQAGDPYYISKRTREELLAKWKLEAEKKAKLVSVMNSMEDHGEVESEPQKDSSIITVPLLFPPPTPPTQQQPPQPQAQPQTNLKSQPSPQQQPPPFQQQQQPTDPASPTVATTPEPVSIGDGDKTSPKSTDTESEYEDGRGFSIGELVWGKLRGFSWWPGQIVTWLMTGRSRAAEGTRWVKWFGDGKFSVVCVEKLLPLSSFHKAFHQPTYNKQPMYKKAIFEVLQVASTRAGKTILICPESDDTDTSKSVDMQNKQMIKWAMTGFQPTGPKGLEPPEVYPEMWVEPEAAAYTPPPAKKPRKSTATEKPKVKDIIDERTRERLVYEVRQKCRNIEDICISCGSLNVSLEHPLFIGGMCQSCKNCFLECAYQYDDDGYQSYCTICCGGREVLMCGNNNCCRCFCVECVDLLVGPGAAQAAIKEDPWNCYMCGPKAQYGLLERRADWPCRLQHFFANNHDQDFEPPRLYPPVLAENRKAIRVLSLFDGIATGLLVLKELGIQVERYVASEVCEDSITVGIVRHQGRIMYVGDVRNVTHKNIQEWGPFDLVIGGSPCNDLSIVNPARKGLYEGTGRLFFEFYRLLHEARPKERDNRPFFWLFENVVAMGVSDKRDISRFLECNPVMIDAKEVSAAHRARYFWGNLPGMNRPLTAMCTDKLDLQDCLEHGRTAKFDKVRTITTRSNSIKQGKDQHFPVFMNEKEDILWCTEMERVFGFPVHYTDVSNMSRLARQRLLGRSWSVPVIRHLFAPLKEYFACI</sequence>
<dbReference type="PROSITE" id="PS50812">
    <property type="entry name" value="PWWP"/>
    <property type="match status" value="1"/>
</dbReference>
<feature type="compositionally biased region" description="Pro residues" evidence="15">
    <location>
        <begin position="183"/>
        <end position="199"/>
    </location>
</feature>
<dbReference type="Ensembl" id="ENSSGRT00000071859.1">
    <property type="protein sequence ID" value="ENSSGRP00000067412.1"/>
    <property type="gene ID" value="ENSSGRG00000034588.1"/>
</dbReference>
<keyword evidence="7" id="KW-0479">Metal-binding</keyword>
<keyword evidence="5 14" id="KW-0808">Transferase</keyword>
<keyword evidence="10" id="KW-0238">DNA-binding</keyword>
<keyword evidence="11" id="KW-0539">Nucleus</keyword>
<evidence type="ECO:0000256" key="3">
    <source>
        <dbReference type="ARBA" id="ARBA00022491"/>
    </source>
</evidence>
<dbReference type="Proteomes" id="UP000472262">
    <property type="component" value="Unassembled WGS sequence"/>
</dbReference>
<dbReference type="PROSITE" id="PS51679">
    <property type="entry name" value="SAM_MT_C5"/>
    <property type="match status" value="1"/>
</dbReference>
<evidence type="ECO:0000256" key="8">
    <source>
        <dbReference type="ARBA" id="ARBA00022771"/>
    </source>
</evidence>
<evidence type="ECO:0000256" key="13">
    <source>
        <dbReference type="ARBA" id="ARBA00050478"/>
    </source>
</evidence>
<feature type="compositionally biased region" description="Basic and acidic residues" evidence="15">
    <location>
        <begin position="161"/>
        <end position="173"/>
    </location>
</feature>
<dbReference type="PANTHER" id="PTHR23068">
    <property type="entry name" value="DNA CYTOSINE-5- -METHYLTRANSFERASE 3-RELATED"/>
    <property type="match status" value="1"/>
</dbReference>
<dbReference type="GO" id="GO:0032259">
    <property type="term" value="P:methylation"/>
    <property type="evidence" value="ECO:0007669"/>
    <property type="project" value="UniProtKB-KW"/>
</dbReference>
<comment type="catalytic activity">
    <reaction evidence="13">
        <text>a 2'-deoxycytidine in DNA + S-adenosyl-L-methionine = a 5-methyl-2'-deoxycytidine in DNA + S-adenosyl-L-homocysteine + H(+)</text>
        <dbReference type="Rhea" id="RHEA:13681"/>
        <dbReference type="Rhea" id="RHEA-COMP:11369"/>
        <dbReference type="Rhea" id="RHEA-COMP:11370"/>
        <dbReference type="ChEBI" id="CHEBI:15378"/>
        <dbReference type="ChEBI" id="CHEBI:57856"/>
        <dbReference type="ChEBI" id="CHEBI:59789"/>
        <dbReference type="ChEBI" id="CHEBI:85452"/>
        <dbReference type="ChEBI" id="CHEBI:85454"/>
        <dbReference type="EC" id="2.1.1.37"/>
    </reaction>
    <physiologicalReaction direction="left-to-right" evidence="13">
        <dbReference type="Rhea" id="RHEA:13682"/>
    </physiologicalReaction>
</comment>
<feature type="domain" description="PWWP" evidence="16">
    <location>
        <begin position="267"/>
        <end position="325"/>
    </location>
</feature>
<proteinExistence type="inferred from homology"/>
<evidence type="ECO:0000256" key="7">
    <source>
        <dbReference type="ARBA" id="ARBA00022723"/>
    </source>
</evidence>
<feature type="region of interest" description="Disordered" evidence="15">
    <location>
        <begin position="161"/>
        <end position="261"/>
    </location>
</feature>
<dbReference type="InterPro" id="IPR040552">
    <property type="entry name" value="DNMT3_ADD_GATA1-like"/>
</dbReference>
<dbReference type="InterPro" id="IPR029063">
    <property type="entry name" value="SAM-dependent_MTases_sf"/>
</dbReference>
<evidence type="ECO:0000256" key="12">
    <source>
        <dbReference type="ARBA" id="ARBA00050180"/>
    </source>
</evidence>
<reference evidence="18" key="1">
    <citation type="submission" date="2025-08" db="UniProtKB">
        <authorList>
            <consortium name="Ensembl"/>
        </authorList>
    </citation>
    <scope>IDENTIFICATION</scope>
</reference>
<dbReference type="SUPFAM" id="SSF53335">
    <property type="entry name" value="S-adenosyl-L-methionine-dependent methyltransferases"/>
    <property type="match status" value="1"/>
</dbReference>
<dbReference type="InterPro" id="IPR054724">
    <property type="entry name" value="DNM3A_N"/>
</dbReference>
<organism evidence="18 19">
    <name type="scientific">Sinocyclocheilus grahami</name>
    <name type="common">Dianchi golden-line fish</name>
    <name type="synonym">Barbus grahami</name>
    <dbReference type="NCBI Taxonomy" id="75366"/>
    <lineage>
        <taxon>Eukaryota</taxon>
        <taxon>Metazoa</taxon>
        <taxon>Chordata</taxon>
        <taxon>Craniata</taxon>
        <taxon>Vertebrata</taxon>
        <taxon>Euteleostomi</taxon>
        <taxon>Actinopterygii</taxon>
        <taxon>Neopterygii</taxon>
        <taxon>Teleostei</taxon>
        <taxon>Ostariophysi</taxon>
        <taxon>Cypriniformes</taxon>
        <taxon>Cyprinidae</taxon>
        <taxon>Cyprininae</taxon>
        <taxon>Sinocyclocheilus</taxon>
    </lineage>
</organism>
<feature type="domain" description="PHD-type" evidence="17">
    <location>
        <begin position="449"/>
        <end position="581"/>
    </location>
</feature>
<dbReference type="CDD" id="cd11729">
    <property type="entry name" value="ADDz_Dnmt3a"/>
    <property type="match status" value="1"/>
</dbReference>
<dbReference type="Pfam" id="PF17980">
    <property type="entry name" value="ADD_DNMT3"/>
    <property type="match status" value="1"/>
</dbReference>
<evidence type="ECO:0000259" key="17">
    <source>
        <dbReference type="PROSITE" id="PS51533"/>
    </source>
</evidence>
<evidence type="ECO:0000256" key="14">
    <source>
        <dbReference type="PROSITE-ProRule" id="PRU01016"/>
    </source>
</evidence>
<comment type="subcellular location">
    <subcellularLocation>
        <location evidence="1">Nucleus</location>
    </subcellularLocation>
</comment>
<keyword evidence="6 14" id="KW-0949">S-adenosyl-L-methionine</keyword>
<evidence type="ECO:0000313" key="18">
    <source>
        <dbReference type="Ensembl" id="ENSSGRP00000067412.1"/>
    </source>
</evidence>
<dbReference type="PROSITE" id="PS00094">
    <property type="entry name" value="C5_MTASE_1"/>
    <property type="match status" value="1"/>
</dbReference>
<dbReference type="FunFam" id="3.40.50.150:FF:000011">
    <property type="entry name" value="DNA methyltransferase 3 alpha"/>
    <property type="match status" value="1"/>
</dbReference>
<dbReference type="Pfam" id="PF21255">
    <property type="entry name" value="DNMT3_ADD_GATA1-like"/>
    <property type="match status" value="1"/>
</dbReference>
<dbReference type="PROSITE" id="PS51533">
    <property type="entry name" value="ADD"/>
    <property type="match status" value="1"/>
</dbReference>
<evidence type="ECO:0000256" key="6">
    <source>
        <dbReference type="ARBA" id="ARBA00022691"/>
    </source>
</evidence>
<evidence type="ECO:0000313" key="19">
    <source>
        <dbReference type="Proteomes" id="UP000472262"/>
    </source>
</evidence>
<dbReference type="InterPro" id="IPR044108">
    <property type="entry name" value="ADD_DNMT3A"/>
</dbReference>
<keyword evidence="19" id="KW-1185">Reference proteome</keyword>
<name>A0A672PU14_SINGR</name>
<comment type="similarity">
    <text evidence="14">Belongs to the class I-like SAM-binding methyltransferase superfamily. C5-methyltransferase family.</text>
</comment>
<feature type="region of interest" description="Disordered" evidence="15">
    <location>
        <begin position="414"/>
        <end position="433"/>
    </location>
</feature>
<dbReference type="GO" id="GO:0003886">
    <property type="term" value="F:DNA (cytosine-5-)-methyltransferase activity"/>
    <property type="evidence" value="ECO:0007669"/>
    <property type="project" value="UniProtKB-EC"/>
</dbReference>
<evidence type="ECO:0000256" key="9">
    <source>
        <dbReference type="ARBA" id="ARBA00022833"/>
    </source>
</evidence>
<dbReference type="GO" id="GO:0005737">
    <property type="term" value="C:cytoplasm"/>
    <property type="evidence" value="ECO:0007669"/>
    <property type="project" value="TreeGrafter"/>
</dbReference>
<evidence type="ECO:0000256" key="1">
    <source>
        <dbReference type="ARBA" id="ARBA00004123"/>
    </source>
</evidence>
<dbReference type="GO" id="GO:0005634">
    <property type="term" value="C:nucleus"/>
    <property type="evidence" value="ECO:0007669"/>
    <property type="project" value="UniProtKB-SubCell"/>
</dbReference>
<dbReference type="GO" id="GO:0003677">
    <property type="term" value="F:DNA binding"/>
    <property type="evidence" value="ECO:0007669"/>
    <property type="project" value="UniProtKB-KW"/>
</dbReference>
<evidence type="ECO:0000256" key="11">
    <source>
        <dbReference type="ARBA" id="ARBA00023242"/>
    </source>
</evidence>
<dbReference type="InterPro" id="IPR050390">
    <property type="entry name" value="C5-Methyltransferase"/>
</dbReference>
<evidence type="ECO:0000256" key="10">
    <source>
        <dbReference type="ARBA" id="ARBA00023125"/>
    </source>
</evidence>
<accession>A0A672PU14</accession>
<keyword evidence="3" id="KW-0678">Repressor</keyword>
<dbReference type="PANTHER" id="PTHR23068:SF10">
    <property type="entry name" value="DNA (CYTOSINE-5)-METHYLTRANSFERASE 3A"/>
    <property type="match status" value="1"/>
</dbReference>
<dbReference type="GO" id="GO:0045892">
    <property type="term" value="P:negative regulation of DNA-templated transcription"/>
    <property type="evidence" value="ECO:0007669"/>
    <property type="project" value="TreeGrafter"/>
</dbReference>
<dbReference type="FunFam" id="3.40.50.150:FF:000008">
    <property type="entry name" value="DNA (Cytosine-5)-methyltransferase 3A isoform X1"/>
    <property type="match status" value="1"/>
</dbReference>